<dbReference type="AlphaFoldDB" id="A0A1I5LTS1"/>
<dbReference type="Gene3D" id="3.40.190.10">
    <property type="entry name" value="Periplasmic binding protein-like II"/>
    <property type="match status" value="2"/>
</dbReference>
<dbReference type="RefSeq" id="WP_074938206.1">
    <property type="nucleotide sequence ID" value="NZ_FOWP01000004.1"/>
</dbReference>
<dbReference type="STRING" id="658457.SAMN05216601_104205"/>
<dbReference type="EMBL" id="FOWP01000004">
    <property type="protein sequence ID" value="SFP00161.1"/>
    <property type="molecule type" value="Genomic_DNA"/>
</dbReference>
<dbReference type="PANTHER" id="PTHR35936">
    <property type="entry name" value="MEMBRANE-BOUND LYTIC MUREIN TRANSGLYCOSYLASE F"/>
    <property type="match status" value="1"/>
</dbReference>
<dbReference type="Proteomes" id="UP000182400">
    <property type="component" value="Unassembled WGS sequence"/>
</dbReference>
<name>A0A1I5LTS1_9GAMM</name>
<dbReference type="SUPFAM" id="SSF53850">
    <property type="entry name" value="Periplasmic binding protein-like II"/>
    <property type="match status" value="1"/>
</dbReference>
<reference evidence="2 3" key="1">
    <citation type="submission" date="2016-10" db="EMBL/GenBank/DDBJ databases">
        <authorList>
            <person name="de Groot N.N."/>
        </authorList>
    </citation>
    <scope>NUCLEOTIDE SEQUENCE [LARGE SCALE GENOMIC DNA]</scope>
    <source>
        <strain evidence="2 3">CCUG 59231</strain>
    </source>
</reference>
<evidence type="ECO:0000313" key="2">
    <source>
        <dbReference type="EMBL" id="SFP00161.1"/>
    </source>
</evidence>
<accession>A0A1I5LTS1</accession>
<organism evidence="2 3">
    <name type="scientific">Ectopseudomonas composti</name>
    <dbReference type="NCBI Taxonomy" id="658457"/>
    <lineage>
        <taxon>Bacteria</taxon>
        <taxon>Pseudomonadati</taxon>
        <taxon>Pseudomonadota</taxon>
        <taxon>Gammaproteobacteria</taxon>
        <taxon>Pseudomonadales</taxon>
        <taxon>Pseudomonadaceae</taxon>
        <taxon>Ectopseudomonas</taxon>
    </lineage>
</organism>
<dbReference type="PANTHER" id="PTHR35936:SF25">
    <property type="entry name" value="ABC TRANSPORTER SUBSTRATE-BINDING PROTEIN"/>
    <property type="match status" value="1"/>
</dbReference>
<protein>
    <submittedName>
        <fullName evidence="2">Polar amino acid transport system substrate-binding protein</fullName>
    </submittedName>
</protein>
<evidence type="ECO:0000313" key="3">
    <source>
        <dbReference type="Proteomes" id="UP000182400"/>
    </source>
</evidence>
<sequence>MRTLAWLNRVSAGVLLSLLLCSGLARAEKLVIAGDLWCPINCAVDAEKRGIFVELAEQIFAESGIEVEYRVINWARAVHDTRRGKLGALIGAGVQDAPDFIFTPTAPGISRMCFYALRGGTWRYQGLESLQAVRLGAINGYSYGAELDLYLRNHHDLAQVQLMTGDRALISNLRKLRHGRIDALVENAWVMQALLSERYLHGEVVEVGCRQPDIAIYLAFAPGLVDSPRYAQLFEQGLQRFREDGRMNELLRRYGIR</sequence>
<evidence type="ECO:0000256" key="1">
    <source>
        <dbReference type="ARBA" id="ARBA00010333"/>
    </source>
</evidence>
<proteinExistence type="inferred from homology"/>
<gene>
    <name evidence="2" type="ORF">SAMN05216601_104205</name>
</gene>
<comment type="similarity">
    <text evidence="1">Belongs to the bacterial solute-binding protein 3 family.</text>
</comment>